<evidence type="ECO:0000313" key="1">
    <source>
        <dbReference type="EMBL" id="QDQ28341.1"/>
    </source>
</evidence>
<dbReference type="KEGG" id="cari:FNU76_19395"/>
<dbReference type="AlphaFoldDB" id="A0A516SJK8"/>
<keyword evidence="2" id="KW-1185">Reference proteome</keyword>
<dbReference type="RefSeq" id="WP_144279724.1">
    <property type="nucleotide sequence ID" value="NZ_CP041730.1"/>
</dbReference>
<protein>
    <submittedName>
        <fullName evidence="1">Uncharacterized protein</fullName>
    </submittedName>
</protein>
<accession>A0A516SJK8</accession>
<evidence type="ECO:0000313" key="2">
    <source>
        <dbReference type="Proteomes" id="UP000317550"/>
    </source>
</evidence>
<dbReference type="EMBL" id="CP041730">
    <property type="protein sequence ID" value="QDQ28341.1"/>
    <property type="molecule type" value="Genomic_DNA"/>
</dbReference>
<organism evidence="1 2">
    <name type="scientific">Chitinimonas arctica</name>
    <dbReference type="NCBI Taxonomy" id="2594795"/>
    <lineage>
        <taxon>Bacteria</taxon>
        <taxon>Pseudomonadati</taxon>
        <taxon>Pseudomonadota</taxon>
        <taxon>Betaproteobacteria</taxon>
        <taxon>Neisseriales</taxon>
        <taxon>Chitinibacteraceae</taxon>
        <taxon>Chitinimonas</taxon>
    </lineage>
</organism>
<gene>
    <name evidence="1" type="ORF">FNU76_19395</name>
</gene>
<name>A0A516SJK8_9NEIS</name>
<sequence>MDSFYMRSSEALPFYPGVMWKGYAVIVDKSAGKPVLGLNHGYSGHKADEFEKDIKKLFPVINSLVKIKGDKITRWEIAAHSESEDLKNAIISAIKSMVEKAEEEKDGFYVIRRGGESFATKQHGIDAYVHGFDKKVPSLFELAKRQVKEQMHEDKFYAAEVIESMPTYVLSQMGPIEKFENSANRVKLERILSLLGNHKYILVGKGRIHQGKAYSASAYNVLMKINELLDGKMMISNQILDSIRWEIIDQLESKIQKKGFFGFVAAWLRHESTVNLYKEIVSILTVNLCGTPCAKLGRADGVIGIKPAEAFIAYVE</sequence>
<reference evidence="2" key="1">
    <citation type="submission" date="2019-07" db="EMBL/GenBank/DDBJ databases">
        <title>Chitinimonas sp. nov., isolated from Ny-Alesund, arctica soil.</title>
        <authorList>
            <person name="Xu Q."/>
            <person name="Peng F."/>
        </authorList>
    </citation>
    <scope>NUCLEOTIDE SEQUENCE [LARGE SCALE GENOMIC DNA]</scope>
    <source>
        <strain evidence="2">R3-44</strain>
    </source>
</reference>
<dbReference type="Proteomes" id="UP000317550">
    <property type="component" value="Chromosome"/>
</dbReference>
<proteinExistence type="predicted"/>